<sequence length="134" mass="14890">MYLTGKILLTIATLMYCIVPPIVDLSRSHATNPLWVSHARFHVVWQVMITTGIGLLSLYLLWFSGIGQNFSVNFSFILGLIVLGSFLINVCARKLYAGTLSDPNGVPPIFKNVDANLFFFSLAFVILLTGYFIV</sequence>
<keyword evidence="3" id="KW-1185">Reference proteome</keyword>
<keyword evidence="1" id="KW-1133">Transmembrane helix</keyword>
<dbReference type="AlphaFoldDB" id="A0A3M9NQS5"/>
<evidence type="ECO:0000256" key="1">
    <source>
        <dbReference type="SAM" id="Phobius"/>
    </source>
</evidence>
<reference evidence="2 3" key="1">
    <citation type="submission" date="2018-11" db="EMBL/GenBank/DDBJ databases">
        <title>Draft genome sequence of Ferruginibacter sp. BO-59.</title>
        <authorList>
            <person name="Im W.T."/>
        </authorList>
    </citation>
    <scope>NUCLEOTIDE SEQUENCE [LARGE SCALE GENOMIC DNA]</scope>
    <source>
        <strain evidence="2 3">BO-59</strain>
    </source>
</reference>
<evidence type="ECO:0000313" key="3">
    <source>
        <dbReference type="Proteomes" id="UP000267223"/>
    </source>
</evidence>
<keyword evidence="1" id="KW-0472">Membrane</keyword>
<organism evidence="2 3">
    <name type="scientific">Hanamia caeni</name>
    <dbReference type="NCBI Taxonomy" id="2294116"/>
    <lineage>
        <taxon>Bacteria</taxon>
        <taxon>Pseudomonadati</taxon>
        <taxon>Bacteroidota</taxon>
        <taxon>Chitinophagia</taxon>
        <taxon>Chitinophagales</taxon>
        <taxon>Chitinophagaceae</taxon>
        <taxon>Hanamia</taxon>
    </lineage>
</organism>
<evidence type="ECO:0000313" key="2">
    <source>
        <dbReference type="EMBL" id="RNI40171.1"/>
    </source>
</evidence>
<name>A0A3M9NQS5_9BACT</name>
<comment type="caution">
    <text evidence="2">The sequence shown here is derived from an EMBL/GenBank/DDBJ whole genome shotgun (WGS) entry which is preliminary data.</text>
</comment>
<feature type="transmembrane region" description="Helical" evidence="1">
    <location>
        <begin position="43"/>
        <end position="62"/>
    </location>
</feature>
<feature type="transmembrane region" description="Helical" evidence="1">
    <location>
        <begin position="7"/>
        <end position="23"/>
    </location>
</feature>
<accession>A0A3M9NQS5</accession>
<protein>
    <submittedName>
        <fullName evidence="2">Uncharacterized protein</fullName>
    </submittedName>
</protein>
<keyword evidence="1" id="KW-0812">Transmembrane</keyword>
<proteinExistence type="predicted"/>
<feature type="transmembrane region" description="Helical" evidence="1">
    <location>
        <begin position="74"/>
        <end position="95"/>
    </location>
</feature>
<gene>
    <name evidence="2" type="ORF">EFY79_02420</name>
</gene>
<dbReference type="EMBL" id="RJJR01000001">
    <property type="protein sequence ID" value="RNI40171.1"/>
    <property type="molecule type" value="Genomic_DNA"/>
</dbReference>
<dbReference type="Proteomes" id="UP000267223">
    <property type="component" value="Unassembled WGS sequence"/>
</dbReference>
<feature type="transmembrane region" description="Helical" evidence="1">
    <location>
        <begin position="115"/>
        <end position="133"/>
    </location>
</feature>